<dbReference type="Pfam" id="PF00128">
    <property type="entry name" value="Alpha-amylase"/>
    <property type="match status" value="1"/>
</dbReference>
<gene>
    <name evidence="6" type="primary">glgX</name>
    <name evidence="6" type="ORF">ROA7023_01499</name>
</gene>
<evidence type="ECO:0000259" key="5">
    <source>
        <dbReference type="SMART" id="SM00642"/>
    </source>
</evidence>
<feature type="region of interest" description="Disordered" evidence="4">
    <location>
        <begin position="469"/>
        <end position="499"/>
    </location>
</feature>
<dbReference type="Gene3D" id="3.20.20.80">
    <property type="entry name" value="Glycosidases"/>
    <property type="match status" value="1"/>
</dbReference>
<dbReference type="RefSeq" id="WP_268807981.1">
    <property type="nucleotide sequence ID" value="NZ_FWFZ01000006.1"/>
</dbReference>
<dbReference type="SUPFAM" id="SSF81296">
    <property type="entry name" value="E set domains"/>
    <property type="match status" value="1"/>
</dbReference>
<evidence type="ECO:0000256" key="3">
    <source>
        <dbReference type="ARBA" id="ARBA00023295"/>
    </source>
</evidence>
<comment type="similarity">
    <text evidence="1">Belongs to the glycosyl hydrolase 13 family.</text>
</comment>
<dbReference type="Pfam" id="PF02922">
    <property type="entry name" value="CBM_48"/>
    <property type="match status" value="1"/>
</dbReference>
<evidence type="ECO:0000256" key="4">
    <source>
        <dbReference type="SAM" id="MobiDB-lite"/>
    </source>
</evidence>
<dbReference type="InterPro" id="IPR014756">
    <property type="entry name" value="Ig_E-set"/>
</dbReference>
<dbReference type="Gene3D" id="2.60.40.10">
    <property type="entry name" value="Immunoglobulins"/>
    <property type="match status" value="1"/>
</dbReference>
<evidence type="ECO:0000313" key="6">
    <source>
        <dbReference type="EMBL" id="SLN39143.1"/>
    </source>
</evidence>
<dbReference type="CDD" id="cd11326">
    <property type="entry name" value="AmyAc_Glg_debranch"/>
    <property type="match status" value="1"/>
</dbReference>
<dbReference type="InterPro" id="IPR006047">
    <property type="entry name" value="GH13_cat_dom"/>
</dbReference>
<organism evidence="6 7">
    <name type="scientific">Roseisalinus antarcticus</name>
    <dbReference type="NCBI Taxonomy" id="254357"/>
    <lineage>
        <taxon>Bacteria</taxon>
        <taxon>Pseudomonadati</taxon>
        <taxon>Pseudomonadota</taxon>
        <taxon>Alphaproteobacteria</taxon>
        <taxon>Rhodobacterales</taxon>
        <taxon>Roseobacteraceae</taxon>
        <taxon>Roseisalinus</taxon>
    </lineage>
</organism>
<dbReference type="GO" id="GO:0004135">
    <property type="term" value="F:amylo-alpha-1,6-glucosidase activity"/>
    <property type="evidence" value="ECO:0007669"/>
    <property type="project" value="InterPro"/>
</dbReference>
<dbReference type="InterPro" id="IPR044505">
    <property type="entry name" value="GlgX_Isoamylase_N_E_set"/>
</dbReference>
<dbReference type="SUPFAM" id="SSF51011">
    <property type="entry name" value="Glycosyl hydrolase domain"/>
    <property type="match status" value="1"/>
</dbReference>
<keyword evidence="3 6" id="KW-0326">Glycosidase</keyword>
<proteinExistence type="inferred from homology"/>
<accession>A0A1Y5SET5</accession>
<sequence>MSGNVSVQAGRPYPMGATFDGGGVNFAVFSQHATKMTLCLFDETGEETLNIVLPECDGHIWHGYVEGLQPGQHYGYRAHGPYRPDEGHRFNPHKLLLDPYARRLTGHPKWTGAVFGYDVSAKHGDLTFDTRNSAPHMPRCVVTVDQDDFDWQGDTPPDTPMEQTILYEAHVKGLTMQHPKVENPGNYMALASDPMLEHLTCLGVTAIQILPIHAFLNDEHLISKGLTNYWGYQSIGFFAPEPRYMTNGQTSEIKEMVRRFHAAGIEVILDVVYNHTGEGNQLGPTLSFRGLDNFCYYRLAESARYYINDSGTGNSLNIEHPMVLRMVMDSLRHWVETYHVDGFRFDLGASMGRTSEGFDRDAPFFQALRQDPVLSRVKLMGEPWDVGPGGYQLGAFPNPWGEHNDKYRDQVRSYWRGDAGMVAELAARISGSSLKFDQDRRAATASVNFLTCHDGFTLMDTVSYNHKHNEANAENNSDGHSHNASDNCGIEGPTKDPAINDMRTRRRRNMLATLMLSQGTPMLLAGDELGNSQGGNNNAYCQDNEIGWVNWEGHDENFLKFARQIIHFRKNHPILRQKRFLHAHERLVDGVPDLFWRKSDGSEMTEADWLDPNLRHLIAEMRTASGTPEYATLEYAIMSVFNVGDALTVNLPSPRDGWIWMRELDTADPSLGPFAVTEPLEVHANSVVALILTKA</sequence>
<dbReference type="CDD" id="cd02856">
    <property type="entry name" value="E_set_GDE_Isoamylase_N"/>
    <property type="match status" value="1"/>
</dbReference>
<dbReference type="InterPro" id="IPR013780">
    <property type="entry name" value="Glyco_hydro_b"/>
</dbReference>
<feature type="compositionally biased region" description="Basic and acidic residues" evidence="4">
    <location>
        <begin position="469"/>
        <end position="483"/>
    </location>
</feature>
<dbReference type="InterPro" id="IPR017853">
    <property type="entry name" value="GH"/>
</dbReference>
<dbReference type="NCBIfam" id="TIGR02100">
    <property type="entry name" value="glgX_debranch"/>
    <property type="match status" value="1"/>
</dbReference>
<dbReference type="InterPro" id="IPR004193">
    <property type="entry name" value="Glyco_hydro_13_N"/>
</dbReference>
<dbReference type="EC" id="3.2.1.-" evidence="6"/>
<dbReference type="GO" id="GO:0005980">
    <property type="term" value="P:glycogen catabolic process"/>
    <property type="evidence" value="ECO:0007669"/>
    <property type="project" value="InterPro"/>
</dbReference>
<dbReference type="PANTHER" id="PTHR43002">
    <property type="entry name" value="GLYCOGEN DEBRANCHING ENZYME"/>
    <property type="match status" value="1"/>
</dbReference>
<evidence type="ECO:0000313" key="7">
    <source>
        <dbReference type="Proteomes" id="UP000193900"/>
    </source>
</evidence>
<reference evidence="6 7" key="1">
    <citation type="submission" date="2017-03" db="EMBL/GenBank/DDBJ databases">
        <authorList>
            <person name="Afonso C.L."/>
            <person name="Miller P.J."/>
            <person name="Scott M.A."/>
            <person name="Spackman E."/>
            <person name="Goraichik I."/>
            <person name="Dimitrov K.M."/>
            <person name="Suarez D.L."/>
            <person name="Swayne D.E."/>
        </authorList>
    </citation>
    <scope>NUCLEOTIDE SEQUENCE [LARGE SCALE GENOMIC DNA]</scope>
    <source>
        <strain evidence="6 7">CECT 7023</strain>
    </source>
</reference>
<protein>
    <submittedName>
        <fullName evidence="6">Glycogen debranching enzyme</fullName>
        <ecNumber evidence="6">3.2.1.-</ecNumber>
    </submittedName>
</protein>
<dbReference type="SUPFAM" id="SSF51445">
    <property type="entry name" value="(Trans)glycosidases"/>
    <property type="match status" value="1"/>
</dbReference>
<dbReference type="InterPro" id="IPR013783">
    <property type="entry name" value="Ig-like_fold"/>
</dbReference>
<dbReference type="Gene3D" id="2.60.40.1180">
    <property type="entry name" value="Golgi alpha-mannosidase II"/>
    <property type="match status" value="1"/>
</dbReference>
<feature type="domain" description="Glycosyl hydrolase family 13 catalytic" evidence="5">
    <location>
        <begin position="173"/>
        <end position="569"/>
    </location>
</feature>
<keyword evidence="2 6" id="KW-0378">Hydrolase</keyword>
<dbReference type="Proteomes" id="UP000193900">
    <property type="component" value="Unassembled WGS sequence"/>
</dbReference>
<dbReference type="SMART" id="SM00642">
    <property type="entry name" value="Aamy"/>
    <property type="match status" value="1"/>
</dbReference>
<evidence type="ECO:0000256" key="2">
    <source>
        <dbReference type="ARBA" id="ARBA00022801"/>
    </source>
</evidence>
<dbReference type="AlphaFoldDB" id="A0A1Y5SET5"/>
<name>A0A1Y5SET5_9RHOB</name>
<dbReference type="InterPro" id="IPR011837">
    <property type="entry name" value="Glycogen_debranch_GlgX"/>
</dbReference>
<evidence type="ECO:0000256" key="1">
    <source>
        <dbReference type="ARBA" id="ARBA00008061"/>
    </source>
</evidence>
<keyword evidence="7" id="KW-1185">Reference proteome</keyword>
<dbReference type="EMBL" id="FWFZ01000006">
    <property type="protein sequence ID" value="SLN39143.1"/>
    <property type="molecule type" value="Genomic_DNA"/>
</dbReference>